<accession>A0AA35ZGB2</accession>
<gene>
    <name evidence="2" type="ORF">LSALG_LOCUS30855</name>
</gene>
<dbReference type="AlphaFoldDB" id="A0AA35ZGB2"/>
<organism evidence="2 3">
    <name type="scientific">Lactuca saligna</name>
    <name type="common">Willowleaf lettuce</name>
    <dbReference type="NCBI Taxonomy" id="75948"/>
    <lineage>
        <taxon>Eukaryota</taxon>
        <taxon>Viridiplantae</taxon>
        <taxon>Streptophyta</taxon>
        <taxon>Embryophyta</taxon>
        <taxon>Tracheophyta</taxon>
        <taxon>Spermatophyta</taxon>
        <taxon>Magnoliopsida</taxon>
        <taxon>eudicotyledons</taxon>
        <taxon>Gunneridae</taxon>
        <taxon>Pentapetalae</taxon>
        <taxon>asterids</taxon>
        <taxon>campanulids</taxon>
        <taxon>Asterales</taxon>
        <taxon>Asteraceae</taxon>
        <taxon>Cichorioideae</taxon>
        <taxon>Cichorieae</taxon>
        <taxon>Lactucinae</taxon>
        <taxon>Lactuca</taxon>
    </lineage>
</organism>
<name>A0AA35ZGB2_LACSI</name>
<dbReference type="Proteomes" id="UP001177003">
    <property type="component" value="Chromosome 6"/>
</dbReference>
<keyword evidence="3" id="KW-1185">Reference proteome</keyword>
<feature type="region of interest" description="Disordered" evidence="1">
    <location>
        <begin position="143"/>
        <end position="167"/>
    </location>
</feature>
<evidence type="ECO:0000256" key="1">
    <source>
        <dbReference type="SAM" id="MobiDB-lite"/>
    </source>
</evidence>
<feature type="region of interest" description="Disordered" evidence="1">
    <location>
        <begin position="324"/>
        <end position="355"/>
    </location>
</feature>
<reference evidence="2" key="1">
    <citation type="submission" date="2023-04" db="EMBL/GenBank/DDBJ databases">
        <authorList>
            <person name="Vijverberg K."/>
            <person name="Xiong W."/>
            <person name="Schranz E."/>
        </authorList>
    </citation>
    <scope>NUCLEOTIDE SEQUENCE</scope>
</reference>
<evidence type="ECO:0000313" key="3">
    <source>
        <dbReference type="Proteomes" id="UP001177003"/>
    </source>
</evidence>
<proteinExistence type="predicted"/>
<sequence>MEFLVLDTRKSNSGSNASEPSFRLYSCQGHLMYSRPQSFDGVPPLVSRRVLETLTYLAKNHKFVAKLLLQFRILPEASRGSQTLDKARGKAVMIVQDDETEGLLSITLLLSLLKQPLYLRSIAHLEQLLNLLDVIIDNVESKKESDPKSSKDDDDETSKPSSSGANKEKEFHDILLNLPQAELHLLCSLLARESLSDNVYTVVADILKKLVAIAPHLSHLFITELAGSMKNLTSLAINELHLFSEIEKAVINNASFTSDGTAILRVIQALSSLVSSLNQEKEHTAVEKEQASTLSLVSDINTALEPLWMELSACISKIETYTDTTPDESIPLTSKPSGTLPPGLKTSCHTSNLSL</sequence>
<protein>
    <submittedName>
        <fullName evidence="2">Uncharacterized protein</fullName>
    </submittedName>
</protein>
<evidence type="ECO:0000313" key="2">
    <source>
        <dbReference type="EMBL" id="CAI9291736.1"/>
    </source>
</evidence>
<dbReference type="EMBL" id="OX465082">
    <property type="protein sequence ID" value="CAI9291736.1"/>
    <property type="molecule type" value="Genomic_DNA"/>
</dbReference>